<dbReference type="OrthoDB" id="373044at2759"/>
<feature type="compositionally biased region" description="Basic residues" evidence="1">
    <location>
        <begin position="68"/>
        <end position="78"/>
    </location>
</feature>
<name>A0A1D3LKS1_PLACE</name>
<reference evidence="2 3" key="1">
    <citation type="submission" date="2016-08" db="EMBL/GenBank/DDBJ databases">
        <authorList>
            <consortium name="Pathogen Informatics"/>
        </authorList>
    </citation>
    <scope>NUCLEOTIDE SEQUENCE [LARGE SCALE GENOMIC DNA]</scope>
    <source>
        <strain evidence="2 3">DK</strain>
    </source>
</reference>
<organism evidence="2 3">
    <name type="scientific">Plasmodium chabaudi adami</name>
    <dbReference type="NCBI Taxonomy" id="5826"/>
    <lineage>
        <taxon>Eukaryota</taxon>
        <taxon>Sar</taxon>
        <taxon>Alveolata</taxon>
        <taxon>Apicomplexa</taxon>
        <taxon>Aconoidasida</taxon>
        <taxon>Haemosporida</taxon>
        <taxon>Plasmodiidae</taxon>
        <taxon>Plasmodium</taxon>
        <taxon>Plasmodium (Vinckeia)</taxon>
    </lineage>
</organism>
<feature type="region of interest" description="Disordered" evidence="1">
    <location>
        <begin position="1"/>
        <end position="29"/>
    </location>
</feature>
<gene>
    <name evidence="2" type="ORF">PCHDK_000257000</name>
</gene>
<feature type="region of interest" description="Disordered" evidence="1">
    <location>
        <begin position="48"/>
        <end position="78"/>
    </location>
</feature>
<evidence type="ECO:0000313" key="2">
    <source>
        <dbReference type="EMBL" id="SCM11278.1"/>
    </source>
</evidence>
<dbReference type="EMBL" id="LT608204">
    <property type="protein sequence ID" value="SCM11278.1"/>
    <property type="molecule type" value="Genomic_DNA"/>
</dbReference>
<proteinExistence type="predicted"/>
<feature type="compositionally biased region" description="Basic and acidic residues" evidence="1">
    <location>
        <begin position="1"/>
        <end position="16"/>
    </location>
</feature>
<evidence type="ECO:0000313" key="3">
    <source>
        <dbReference type="Proteomes" id="UP000195879"/>
    </source>
</evidence>
<feature type="compositionally biased region" description="Low complexity" evidence="1">
    <location>
        <begin position="48"/>
        <end position="67"/>
    </location>
</feature>
<dbReference type="Proteomes" id="UP000195879">
    <property type="component" value="Chromosome 10"/>
</dbReference>
<evidence type="ECO:0000256" key="1">
    <source>
        <dbReference type="SAM" id="MobiDB-lite"/>
    </source>
</evidence>
<protein>
    <submittedName>
        <fullName evidence="2">Uncharacterized protein</fullName>
    </submittedName>
</protein>
<feature type="compositionally biased region" description="Polar residues" evidence="1">
    <location>
        <begin position="17"/>
        <end position="29"/>
    </location>
</feature>
<accession>A0A1D3LKS1</accession>
<dbReference type="AlphaFoldDB" id="A0A1D3LKS1"/>
<sequence length="164" mass="19044">MEVLNKEGNDQHDTENGNHSPNVDSNNNSELQNEINKMIERNVIYFDKTNNQNNKNGNNNTTGVVKSINKKSKLKKKLQNDRLKKKIKAGNTLEKKMLEEISDRRKKNKIKREQKKAQKLEGELKVGNMTVIKDIKKIRKCDKKTKNKIFKLSSDAIQKIIKKK</sequence>